<feature type="transmembrane region" description="Helical" evidence="5">
    <location>
        <begin position="353"/>
        <end position="376"/>
    </location>
</feature>
<dbReference type="OrthoDB" id="9807568at2"/>
<comment type="subunit">
    <text evidence="5">NDH-1 is composed of 14 different subunits. Subunits NuoA, H, J, K, L, M, N constitute the membrane sector of the complex.</text>
</comment>
<dbReference type="RefSeq" id="WP_145445428.1">
    <property type="nucleotide sequence ID" value="NZ_CP036280.1"/>
</dbReference>
<proteinExistence type="inferred from homology"/>
<feature type="transmembrane region" description="Helical" evidence="5">
    <location>
        <begin position="141"/>
        <end position="160"/>
    </location>
</feature>
<feature type="transmembrane region" description="Helical" evidence="5">
    <location>
        <begin position="294"/>
        <end position="316"/>
    </location>
</feature>
<keyword evidence="5" id="KW-0830">Ubiquinone</keyword>
<dbReference type="AlphaFoldDB" id="A0A518BWA8"/>
<evidence type="ECO:0000256" key="5">
    <source>
        <dbReference type="HAMAP-Rule" id="MF_00445"/>
    </source>
</evidence>
<keyword evidence="5" id="KW-0813">Transport</keyword>
<evidence type="ECO:0000313" key="9">
    <source>
        <dbReference type="Proteomes" id="UP000320386"/>
    </source>
</evidence>
<feature type="transmembrane region" description="Helical" evidence="5">
    <location>
        <begin position="12"/>
        <end position="30"/>
    </location>
</feature>
<feature type="transmembrane region" description="Helical" evidence="5">
    <location>
        <begin position="73"/>
        <end position="97"/>
    </location>
</feature>
<keyword evidence="8" id="KW-0560">Oxidoreductase</keyword>
<feature type="transmembrane region" description="Helical" evidence="5">
    <location>
        <begin position="42"/>
        <end position="61"/>
    </location>
</feature>
<dbReference type="GO" id="GO:0050136">
    <property type="term" value="F:NADH dehydrogenase (quinone) (non-electrogenic) activity"/>
    <property type="evidence" value="ECO:0007669"/>
    <property type="project" value="UniProtKB-UniRule"/>
</dbReference>
<dbReference type="InterPro" id="IPR001750">
    <property type="entry name" value="ND/Mrp_TM"/>
</dbReference>
<comment type="catalytic activity">
    <reaction evidence="5">
        <text>a quinone + NADH + 5 H(+)(in) = a quinol + NAD(+) + 4 H(+)(out)</text>
        <dbReference type="Rhea" id="RHEA:57888"/>
        <dbReference type="ChEBI" id="CHEBI:15378"/>
        <dbReference type="ChEBI" id="CHEBI:24646"/>
        <dbReference type="ChEBI" id="CHEBI:57540"/>
        <dbReference type="ChEBI" id="CHEBI:57945"/>
        <dbReference type="ChEBI" id="CHEBI:132124"/>
    </reaction>
</comment>
<keyword evidence="9" id="KW-1185">Reference proteome</keyword>
<dbReference type="PRINTS" id="PR01437">
    <property type="entry name" value="NUOXDRDTASE4"/>
</dbReference>
<feature type="transmembrane region" description="Helical" evidence="5">
    <location>
        <begin position="118"/>
        <end position="135"/>
    </location>
</feature>
<dbReference type="InterPro" id="IPR003918">
    <property type="entry name" value="NADH_UbQ_OxRdtase"/>
</dbReference>
<evidence type="ECO:0000256" key="2">
    <source>
        <dbReference type="ARBA" id="ARBA00022692"/>
    </source>
</evidence>
<keyword evidence="5" id="KW-0874">Quinone</keyword>
<evidence type="ECO:0000256" key="6">
    <source>
        <dbReference type="RuleBase" id="RU000320"/>
    </source>
</evidence>
<feature type="transmembrane region" description="Helical" evidence="5">
    <location>
        <begin position="214"/>
        <end position="236"/>
    </location>
</feature>
<feature type="transmembrane region" description="Helical" evidence="5">
    <location>
        <begin position="473"/>
        <end position="494"/>
    </location>
</feature>
<sequence>MDSLIDKLQSLWPELLLLIGAVVCLGFGLAKTRSTRELTAGVAALFLLAAGVLAGSGLVPTSNGVGLGAAADFLRVFFPVTGFVLVLVAAGVPGRLLQVQSAEDGSDFQPERSSRGEFFAFMLLSVCGAMLTAGADDLVWLFLALELTSLPTYVMVATGRRDDAAQEAGVKYFFLGAFAAAIFLYGFALIYGATGSTELAVIRAAISAEVAATATFSPLLVTGFVLAILGVGFKLAAFPMHFYAADVYQGASTPVSAFLAVIPKAAGFGALILLLGLIGWPLDKNPMGVDAGEIIGFLVASMAVLTMTAGNLLAAIQSNVKRMLAYSSVAHSGYLLVPLVVGPDTSGASSGLAALLFYLPAYAAGTVACFAAMAALRDEPEAGHSYDDLKGLRASNPWLAASLAIGSLSLLGLPPLVGFVGKLHIMTSALSAGYVTLIVVLLVNSAISAGYYLRLASAVMLQTSERPSAGVSYGPVAVGAACFAAVLAVVFGLFGGGIMTGASDGGRLATIDAEPIPMTLRAEAE</sequence>
<protein>
    <recommendedName>
        <fullName evidence="5">NADH-quinone oxidoreductase subunit N</fullName>
        <ecNumber evidence="5">7.1.1.-</ecNumber>
    </recommendedName>
    <alternativeName>
        <fullName evidence="5">NADH dehydrogenase I subunit N</fullName>
    </alternativeName>
    <alternativeName>
        <fullName evidence="5">NDH-1 subunit N</fullName>
    </alternativeName>
</protein>
<keyword evidence="5" id="KW-1278">Translocase</keyword>
<feature type="transmembrane region" description="Helical" evidence="5">
    <location>
        <begin position="257"/>
        <end position="282"/>
    </location>
</feature>
<evidence type="ECO:0000313" key="8">
    <source>
        <dbReference type="EMBL" id="QDU71273.1"/>
    </source>
</evidence>
<dbReference type="GO" id="GO:0012505">
    <property type="term" value="C:endomembrane system"/>
    <property type="evidence" value="ECO:0007669"/>
    <property type="project" value="UniProtKB-SubCell"/>
</dbReference>
<evidence type="ECO:0000256" key="1">
    <source>
        <dbReference type="ARBA" id="ARBA00004127"/>
    </source>
</evidence>
<dbReference type="Proteomes" id="UP000320386">
    <property type="component" value="Chromosome"/>
</dbReference>
<dbReference type="PANTHER" id="PTHR22773">
    <property type="entry name" value="NADH DEHYDROGENASE"/>
    <property type="match status" value="1"/>
</dbReference>
<evidence type="ECO:0000256" key="4">
    <source>
        <dbReference type="ARBA" id="ARBA00023136"/>
    </source>
</evidence>
<feature type="transmembrane region" description="Helical" evidence="5">
    <location>
        <begin position="432"/>
        <end position="453"/>
    </location>
</feature>
<keyword evidence="2 5" id="KW-0812">Transmembrane</keyword>
<dbReference type="EMBL" id="CP036280">
    <property type="protein sequence ID" value="QDU71273.1"/>
    <property type="molecule type" value="Genomic_DNA"/>
</dbReference>
<dbReference type="GO" id="GO:0048038">
    <property type="term" value="F:quinone binding"/>
    <property type="evidence" value="ECO:0007669"/>
    <property type="project" value="UniProtKB-KW"/>
</dbReference>
<comment type="subcellular location">
    <subcellularLocation>
        <location evidence="5">Cell membrane</location>
        <topology evidence="5">Multi-pass membrane protein</topology>
    </subcellularLocation>
    <subcellularLocation>
        <location evidence="1">Endomembrane system</location>
        <topology evidence="1">Multi-pass membrane protein</topology>
    </subcellularLocation>
    <subcellularLocation>
        <location evidence="6">Membrane</location>
        <topology evidence="6">Multi-pass membrane protein</topology>
    </subcellularLocation>
</comment>
<dbReference type="HAMAP" id="MF_00445">
    <property type="entry name" value="NDH1_NuoN_1"/>
    <property type="match status" value="1"/>
</dbReference>
<organism evidence="8 9">
    <name type="scientific">Mucisphaera calidilacus</name>
    <dbReference type="NCBI Taxonomy" id="2527982"/>
    <lineage>
        <taxon>Bacteria</taxon>
        <taxon>Pseudomonadati</taxon>
        <taxon>Planctomycetota</taxon>
        <taxon>Phycisphaerae</taxon>
        <taxon>Phycisphaerales</taxon>
        <taxon>Phycisphaeraceae</taxon>
        <taxon>Mucisphaera</taxon>
    </lineage>
</organism>
<name>A0A518BWA8_9BACT</name>
<dbReference type="GO" id="GO:0008137">
    <property type="term" value="F:NADH dehydrogenase (ubiquinone) activity"/>
    <property type="evidence" value="ECO:0007669"/>
    <property type="project" value="InterPro"/>
</dbReference>
<dbReference type="Pfam" id="PF00361">
    <property type="entry name" value="Proton_antipo_M"/>
    <property type="match status" value="1"/>
</dbReference>
<evidence type="ECO:0000259" key="7">
    <source>
        <dbReference type="Pfam" id="PF00361"/>
    </source>
</evidence>
<keyword evidence="5" id="KW-1003">Cell membrane</keyword>
<accession>A0A518BWA8</accession>
<dbReference type="GO" id="GO:0005886">
    <property type="term" value="C:plasma membrane"/>
    <property type="evidence" value="ECO:0007669"/>
    <property type="project" value="UniProtKB-SubCell"/>
</dbReference>
<dbReference type="KEGG" id="mcad:Pan265_11220"/>
<feature type="transmembrane region" description="Helical" evidence="5">
    <location>
        <begin position="397"/>
        <end position="420"/>
    </location>
</feature>
<evidence type="ECO:0000256" key="3">
    <source>
        <dbReference type="ARBA" id="ARBA00022989"/>
    </source>
</evidence>
<dbReference type="EC" id="7.1.1.-" evidence="5"/>
<keyword evidence="3 5" id="KW-1133">Transmembrane helix</keyword>
<dbReference type="InterPro" id="IPR010096">
    <property type="entry name" value="NADH-Q_OxRdtase_suN/2"/>
</dbReference>
<dbReference type="GO" id="GO:0042773">
    <property type="term" value="P:ATP synthesis coupled electron transport"/>
    <property type="evidence" value="ECO:0007669"/>
    <property type="project" value="InterPro"/>
</dbReference>
<feature type="transmembrane region" description="Helical" evidence="5">
    <location>
        <begin position="172"/>
        <end position="194"/>
    </location>
</feature>
<gene>
    <name evidence="5 8" type="primary">nuoN</name>
    <name evidence="8" type="ORF">Pan265_11220</name>
</gene>
<feature type="domain" description="NADH:quinone oxidoreductase/Mrp antiporter transmembrane" evidence="7">
    <location>
        <begin position="135"/>
        <end position="448"/>
    </location>
</feature>
<comment type="function">
    <text evidence="5">NDH-1 shuttles electrons from NADH, via FMN and iron-sulfur (Fe-S) centers, to quinones in the respiratory chain. The immediate electron acceptor for the enzyme in this species is believed to be ubiquinone. Couples the redox reaction to proton translocation (for every two electrons transferred, four hydrogen ions are translocated across the cytoplasmic membrane), and thus conserves the redox energy in a proton gradient.</text>
</comment>
<keyword evidence="4 5" id="KW-0472">Membrane</keyword>
<keyword evidence="5" id="KW-0520">NAD</keyword>
<reference evidence="8 9" key="1">
    <citation type="submission" date="2019-02" db="EMBL/GenBank/DDBJ databases">
        <title>Deep-cultivation of Planctomycetes and their phenomic and genomic characterization uncovers novel biology.</title>
        <authorList>
            <person name="Wiegand S."/>
            <person name="Jogler M."/>
            <person name="Boedeker C."/>
            <person name="Pinto D."/>
            <person name="Vollmers J."/>
            <person name="Rivas-Marin E."/>
            <person name="Kohn T."/>
            <person name="Peeters S.H."/>
            <person name="Heuer A."/>
            <person name="Rast P."/>
            <person name="Oberbeckmann S."/>
            <person name="Bunk B."/>
            <person name="Jeske O."/>
            <person name="Meyerdierks A."/>
            <person name="Storesund J.E."/>
            <person name="Kallscheuer N."/>
            <person name="Luecker S."/>
            <person name="Lage O.M."/>
            <person name="Pohl T."/>
            <person name="Merkel B.J."/>
            <person name="Hornburger P."/>
            <person name="Mueller R.-W."/>
            <person name="Bruemmer F."/>
            <person name="Labrenz M."/>
            <person name="Spormann A.M."/>
            <person name="Op den Camp H."/>
            <person name="Overmann J."/>
            <person name="Amann R."/>
            <person name="Jetten M.S.M."/>
            <person name="Mascher T."/>
            <person name="Medema M.H."/>
            <person name="Devos D.P."/>
            <person name="Kaster A.-K."/>
            <person name="Ovreas L."/>
            <person name="Rohde M."/>
            <person name="Galperin M.Y."/>
            <person name="Jogler C."/>
        </authorList>
    </citation>
    <scope>NUCLEOTIDE SEQUENCE [LARGE SCALE GENOMIC DNA]</scope>
    <source>
        <strain evidence="8 9">Pan265</strain>
    </source>
</reference>
<comment type="similarity">
    <text evidence="5">Belongs to the complex I subunit 2 family.</text>
</comment>